<dbReference type="Gene3D" id="1.25.40.10">
    <property type="entry name" value="Tetratricopeptide repeat domain"/>
    <property type="match status" value="4"/>
</dbReference>
<evidence type="ECO:0000256" key="3">
    <source>
        <dbReference type="PROSITE-ProRule" id="PRU00339"/>
    </source>
</evidence>
<evidence type="ECO:0000256" key="6">
    <source>
        <dbReference type="SAM" id="Phobius"/>
    </source>
</evidence>
<keyword evidence="1" id="KW-0677">Repeat</keyword>
<organism evidence="7 8">
    <name type="scientific">Campylobacter vicugnae</name>
    <dbReference type="NCBI Taxonomy" id="1660076"/>
    <lineage>
        <taxon>Bacteria</taxon>
        <taxon>Pseudomonadati</taxon>
        <taxon>Campylobacterota</taxon>
        <taxon>Epsilonproteobacteria</taxon>
        <taxon>Campylobacterales</taxon>
        <taxon>Campylobacteraceae</taxon>
        <taxon>Campylobacter</taxon>
    </lineage>
</organism>
<feature type="transmembrane region" description="Helical" evidence="6">
    <location>
        <begin position="67"/>
        <end position="89"/>
    </location>
</feature>
<feature type="coiled-coil region" evidence="4">
    <location>
        <begin position="1"/>
        <end position="28"/>
    </location>
</feature>
<evidence type="ECO:0000313" key="8">
    <source>
        <dbReference type="Proteomes" id="UP000194265"/>
    </source>
</evidence>
<protein>
    <submittedName>
        <fullName evidence="7">Paralysed flagella protein B</fullName>
    </submittedName>
</protein>
<dbReference type="SUPFAM" id="SSF48452">
    <property type="entry name" value="TPR-like"/>
    <property type="match status" value="2"/>
</dbReference>
<keyword evidence="2 3" id="KW-0802">TPR repeat</keyword>
<feature type="repeat" description="TPR" evidence="3">
    <location>
        <begin position="153"/>
        <end position="186"/>
    </location>
</feature>
<sequence>MADELKELEQEQQEVVILEKDMDINEDIIPIESPEDNQAPITPQQEEALEEPEEISHKPKFKFDKKLIMLIASGLFCIILLIILAIMAFTSKDEESEPILPTQANPIIPPTITQKFQSSKIDSMLIKANKLYESGNKIEALKLYENIAVYNESLSKYNLGVSKMNQGLYKEAIETFKEAIANNENITVSAINIAVCALEIKDEELFKYYIDLANAFINRDSDVNLYEFYNALVNYYRGFYIEALHTLDLSDSKYYTSQKEYLKSKILSYLHEDKEAIKAIKAVEDYDINLPLGLLHARLGEYKEAKQYLNKALVDEKNAPSTYLAISLIDIKTGEFASAATTLKMLNDYNSTFVKDTYPIKAILNPELFDINLAQQNYDMNIFFDQNSLYQILFYFTPYKAFDPKQTIEYIRKGGLSLFVDENSVANEYLQTSGIVSKANVMLSNAILKALNNQLREANSDFLEIIKLYPNHSILQFNLALTFAQLGDFAQAYKHFVTSYHLDTSNYIAGAYAIMAAKMIGKDAKRLTNEILDSMGLDSNLDQDNIYKAMIQLTQGNESALNSWLDKNKNDTVLDTVFNIITAYITNRSEVIIPATDILNQKLPNDVLVNIIYSATRFDSQNIKNYAKDIQTKFLTTKLDKGALYGGATIIRTQYIKLLQIAGLLHKERENIVSDLKVSTQNTKDILYTLAYLDLFTGHYEEAYTIYNELINNENIDDANTLFLASVASIGANHPDSAIGYLELSKLTNPTYAESRLALGLLYQEVGNIDAAITQYNGLGNSGYKSKFFTFKLE</sequence>
<dbReference type="PANTHER" id="PTHR44858">
    <property type="entry name" value="TETRATRICOPEPTIDE REPEAT PROTEIN 6"/>
    <property type="match status" value="1"/>
</dbReference>
<dbReference type="Proteomes" id="UP000194265">
    <property type="component" value="Chromosome"/>
</dbReference>
<keyword evidence="7" id="KW-0282">Flagellum</keyword>
<dbReference type="PANTHER" id="PTHR44858:SF1">
    <property type="entry name" value="UDP-N-ACETYLGLUCOSAMINE--PEPTIDE N-ACETYLGLUCOSAMINYLTRANSFERASE SPINDLY-RELATED"/>
    <property type="match status" value="1"/>
</dbReference>
<evidence type="ECO:0000256" key="2">
    <source>
        <dbReference type="ARBA" id="ARBA00022803"/>
    </source>
</evidence>
<keyword evidence="6" id="KW-0472">Membrane</keyword>
<keyword evidence="7" id="KW-0969">Cilium</keyword>
<keyword evidence="7" id="KW-0966">Cell projection</keyword>
<dbReference type="Pfam" id="PF13181">
    <property type="entry name" value="TPR_8"/>
    <property type="match status" value="2"/>
</dbReference>
<dbReference type="OrthoDB" id="5346105at2"/>
<dbReference type="SMART" id="SM00028">
    <property type="entry name" value="TPR"/>
    <property type="match status" value="4"/>
</dbReference>
<name>A0A1X9T010_9BACT</name>
<dbReference type="AlphaFoldDB" id="A0A1X9T010"/>
<evidence type="ECO:0000313" key="7">
    <source>
        <dbReference type="EMBL" id="ARR01848.1"/>
    </source>
</evidence>
<dbReference type="InterPro" id="IPR019734">
    <property type="entry name" value="TPR_rpt"/>
</dbReference>
<keyword evidence="4" id="KW-0175">Coiled coil</keyword>
<dbReference type="InterPro" id="IPR011990">
    <property type="entry name" value="TPR-like_helical_dom_sf"/>
</dbReference>
<evidence type="ECO:0000256" key="4">
    <source>
        <dbReference type="SAM" id="Coils"/>
    </source>
</evidence>
<proteinExistence type="predicted"/>
<evidence type="ECO:0000256" key="1">
    <source>
        <dbReference type="ARBA" id="ARBA00022737"/>
    </source>
</evidence>
<dbReference type="PROSITE" id="PS50005">
    <property type="entry name" value="TPR"/>
    <property type="match status" value="1"/>
</dbReference>
<dbReference type="RefSeq" id="WP_086333440.1">
    <property type="nucleotide sequence ID" value="NZ_CP018791.1"/>
</dbReference>
<dbReference type="EMBL" id="CP018791">
    <property type="protein sequence ID" value="ARR01848.1"/>
    <property type="molecule type" value="Genomic_DNA"/>
</dbReference>
<keyword evidence="6" id="KW-1133">Transmembrane helix</keyword>
<accession>A0A1X9T010</accession>
<reference evidence="7 8" key="1">
    <citation type="journal article" date="2017" name="Genome Biol. Evol.">
        <title>Comparative Genomic Analysis Identifies a Campylobacter Clade Deficient in Selenium Metabolism.</title>
        <authorList>
            <person name="Miller W.G."/>
            <person name="Yee E."/>
            <person name="Lopes B.S."/>
            <person name="Chapman M.H."/>
            <person name="Huynh S."/>
            <person name="Bono J.L."/>
            <person name="Parker C.T."/>
            <person name="Strachan N.J.C."/>
            <person name="Forbes K.J."/>
        </authorList>
    </citation>
    <scope>NUCLEOTIDE SEQUENCE [LARGE SCALE GENOMIC DNA]</scope>
    <source>
        <strain evidence="7 8">RM8964</strain>
    </source>
</reference>
<dbReference type="InterPro" id="IPR050498">
    <property type="entry name" value="Ycf3"/>
</dbReference>
<keyword evidence="6" id="KW-0812">Transmembrane</keyword>
<feature type="region of interest" description="Disordered" evidence="5">
    <location>
        <begin position="30"/>
        <end position="55"/>
    </location>
</feature>
<gene>
    <name evidence="7" type="primary">pflB</name>
    <name evidence="7" type="ORF">CVIC8964_0414</name>
</gene>
<evidence type="ECO:0000256" key="5">
    <source>
        <dbReference type="SAM" id="MobiDB-lite"/>
    </source>
</evidence>
<dbReference type="STRING" id="1660074.CVIC8964_0414"/>